<reference evidence="1" key="1">
    <citation type="submission" date="2018-02" db="EMBL/GenBank/DDBJ databases">
        <title>The genomes of Aspergillus section Nigri reveals drivers in fungal speciation.</title>
        <authorList>
            <consortium name="DOE Joint Genome Institute"/>
            <person name="Vesth T.C."/>
            <person name="Nybo J."/>
            <person name="Theobald S."/>
            <person name="Brandl J."/>
            <person name="Frisvad J.C."/>
            <person name="Nielsen K.F."/>
            <person name="Lyhne E.K."/>
            <person name="Kogle M.E."/>
            <person name="Kuo A."/>
            <person name="Riley R."/>
            <person name="Clum A."/>
            <person name="Nolan M."/>
            <person name="Lipzen A."/>
            <person name="Salamov A."/>
            <person name="Henrissat B."/>
            <person name="Wiebenga A."/>
            <person name="De vries R.P."/>
            <person name="Grigoriev I.V."/>
            <person name="Mortensen U.H."/>
            <person name="Andersen M.R."/>
            <person name="Baker S.E."/>
        </authorList>
    </citation>
    <scope>NUCLEOTIDE SEQUENCE</scope>
    <source>
        <strain evidence="1">CBS 121060</strain>
    </source>
</reference>
<gene>
    <name evidence="1" type="ORF">BO66DRAFT_331685</name>
</gene>
<proteinExistence type="predicted"/>
<name>A0ACD1GXW2_9EURO</name>
<protein>
    <submittedName>
        <fullName evidence="1">Uncharacterized protein</fullName>
    </submittedName>
</protein>
<accession>A0ACD1GXW2</accession>
<sequence>MTLNLELEKSKPFYTNHDHITGHVILEPQASINLSQITVTLSGHSICRIEASGRSESLQLFKETRQVFHRYGEFSAGSKSLTLGSKRYAFPFHVSFPHDPEYHRGHPSNSWESKSQTEPPATSRMGQLPPSTGNPSSSTEVVYTLNASVVVGNVFKQSIQQSRRVFYSPTISPQPPPSAMALRRAVVFPCTGASIPDTAYLVTIELSQGATLSLGQSLPISIQVTRAGPADHNLVLNDYQAMLIEETVTRVRDLTQMQRISRILRTVSNLHQTIFLADTPAGSTVCVSDSLWGGQSLSATIVPSFETSRIHRRYKLEIRLGFNSGPEKVGPPQSSSGLCVYAGGSTGGHAHLTLAQVHTRILEIEFSVSVVAIASASLPPTSPPVRARREESLPEGVHWKNMKQ</sequence>
<evidence type="ECO:0000313" key="1">
    <source>
        <dbReference type="EMBL" id="RAH66317.1"/>
    </source>
</evidence>
<keyword evidence="2" id="KW-1185">Reference proteome</keyword>
<evidence type="ECO:0000313" key="2">
    <source>
        <dbReference type="Proteomes" id="UP000249661"/>
    </source>
</evidence>
<dbReference type="EMBL" id="KZ824983">
    <property type="protein sequence ID" value="RAH66317.1"/>
    <property type="molecule type" value="Genomic_DNA"/>
</dbReference>
<organism evidence="1 2">
    <name type="scientific">Aspergillus aculeatinus CBS 121060</name>
    <dbReference type="NCBI Taxonomy" id="1448322"/>
    <lineage>
        <taxon>Eukaryota</taxon>
        <taxon>Fungi</taxon>
        <taxon>Dikarya</taxon>
        <taxon>Ascomycota</taxon>
        <taxon>Pezizomycotina</taxon>
        <taxon>Eurotiomycetes</taxon>
        <taxon>Eurotiomycetidae</taxon>
        <taxon>Eurotiales</taxon>
        <taxon>Aspergillaceae</taxon>
        <taxon>Aspergillus</taxon>
        <taxon>Aspergillus subgen. Circumdati</taxon>
    </lineage>
</organism>
<dbReference type="Proteomes" id="UP000249661">
    <property type="component" value="Unassembled WGS sequence"/>
</dbReference>